<dbReference type="Proteomes" id="UP000192441">
    <property type="component" value="Unassembled WGS sequence"/>
</dbReference>
<evidence type="ECO:0000313" key="3">
    <source>
        <dbReference type="Proteomes" id="UP000192441"/>
    </source>
</evidence>
<organism evidence="2 3">
    <name type="scientific">Mycobacterium branderi</name>
    <dbReference type="NCBI Taxonomy" id="43348"/>
    <lineage>
        <taxon>Bacteria</taxon>
        <taxon>Bacillati</taxon>
        <taxon>Actinomycetota</taxon>
        <taxon>Actinomycetes</taxon>
        <taxon>Mycobacteriales</taxon>
        <taxon>Mycobacteriaceae</taxon>
        <taxon>Mycobacterium</taxon>
    </lineage>
</organism>
<reference evidence="2 3" key="1">
    <citation type="submission" date="2016-12" db="EMBL/GenBank/DDBJ databases">
        <title>The new phylogeny of genus Mycobacterium.</title>
        <authorList>
            <person name="Tortoli E."/>
            <person name="Trovato A."/>
            <person name="Cirillo D.M."/>
        </authorList>
    </citation>
    <scope>NUCLEOTIDE SEQUENCE [LARGE SCALE GENOMIC DNA]</scope>
    <source>
        <strain evidence="2 3">DSM 44624</strain>
    </source>
</reference>
<dbReference type="AlphaFoldDB" id="A0A7I7WDU0"/>
<keyword evidence="1" id="KW-0614">Plasmid</keyword>
<dbReference type="Proteomes" id="UP000467379">
    <property type="component" value="Plasmid pJCM12687"/>
</dbReference>
<geneLocation type="plasmid" evidence="1 4">
    <name>pJCM12687</name>
</geneLocation>
<evidence type="ECO:0000313" key="4">
    <source>
        <dbReference type="Proteomes" id="UP000467379"/>
    </source>
</evidence>
<accession>A0A7I7WDU0</accession>
<sequence>MFTDPLGWRPTDPPGALAQANCQKAVRDDLVAPTTARFSALRASKDPLAEDDRMWLRSDARRVRSVWAVYGDAESQTRSDATAHAEFACRAVFVDDNSERTLVHYRRADAMGWLR</sequence>
<evidence type="ECO:0000313" key="2">
    <source>
        <dbReference type="EMBL" id="ORA35443.1"/>
    </source>
</evidence>
<reference evidence="1 4" key="2">
    <citation type="journal article" date="2019" name="Emerg. Microbes Infect.">
        <title>Comprehensive subspecies identification of 175 nontuberculous mycobacteria species based on 7547 genomic profiles.</title>
        <authorList>
            <person name="Matsumoto Y."/>
            <person name="Kinjo T."/>
            <person name="Motooka D."/>
            <person name="Nabeya D."/>
            <person name="Jung N."/>
            <person name="Uechi K."/>
            <person name="Horii T."/>
            <person name="Iida T."/>
            <person name="Fujita J."/>
            <person name="Nakamura S."/>
        </authorList>
    </citation>
    <scope>NUCLEOTIDE SEQUENCE [LARGE SCALE GENOMIC DNA]</scope>
    <source>
        <strain evidence="1 4">JCM 12687</strain>
        <plasmid evidence="1">pJCM12687</plasmid>
    </source>
</reference>
<keyword evidence="4" id="KW-1185">Reference proteome</keyword>
<gene>
    <name evidence="2" type="ORF">BST20_17785</name>
    <name evidence="1" type="ORF">MBRA_53420</name>
</gene>
<protein>
    <submittedName>
        <fullName evidence="2">Uncharacterized protein</fullName>
    </submittedName>
</protein>
<evidence type="ECO:0000313" key="1">
    <source>
        <dbReference type="EMBL" id="BBZ15147.1"/>
    </source>
</evidence>
<name>A0A7I7WDU0_9MYCO</name>
<dbReference type="EMBL" id="AP022607">
    <property type="protein sequence ID" value="BBZ15147.1"/>
    <property type="molecule type" value="Genomic_DNA"/>
</dbReference>
<proteinExistence type="predicted"/>
<dbReference type="EMBL" id="MVHM01000012">
    <property type="protein sequence ID" value="ORA35443.1"/>
    <property type="molecule type" value="Genomic_DNA"/>
</dbReference>
<reference evidence="1" key="3">
    <citation type="submission" date="2020-02" db="EMBL/GenBank/DDBJ databases">
        <authorList>
            <person name="Matsumoto Y."/>
            <person name="Motooka D."/>
            <person name="Nakamura S."/>
        </authorList>
    </citation>
    <scope>NUCLEOTIDE SEQUENCE</scope>
    <source>
        <strain evidence="1">JCM 12687</strain>
        <plasmid evidence="1">pJCM12687</plasmid>
    </source>
</reference>